<evidence type="ECO:0000313" key="1">
    <source>
        <dbReference type="EMBL" id="CAI8583474.1"/>
    </source>
</evidence>
<dbReference type="EMBL" id="CATIWC010000709">
    <property type="protein sequence ID" value="CAI8583474.1"/>
    <property type="molecule type" value="Genomic_DNA"/>
</dbReference>
<protein>
    <submittedName>
        <fullName evidence="1">Uncharacterized protein</fullName>
    </submittedName>
</protein>
<reference evidence="1 2" key="1">
    <citation type="submission" date="2023-01" db="EMBL/GenBank/DDBJ databases">
        <authorList>
            <person name="Kreplak J."/>
        </authorList>
    </citation>
    <scope>NUCLEOTIDE SEQUENCE [LARGE SCALE GENOMIC DNA]</scope>
</reference>
<dbReference type="Proteomes" id="UP001157006">
    <property type="component" value="Unassembled WGS sequence"/>
</dbReference>
<gene>
    <name evidence="1" type="ORF">VFH_U028960</name>
</gene>
<name>A0AAV0YD95_VICFA</name>
<dbReference type="AlphaFoldDB" id="A0AAV0YD95"/>
<accession>A0AAV0YD95</accession>
<keyword evidence="2" id="KW-1185">Reference proteome</keyword>
<sequence length="137" mass="15832">MILFFECEPRCPLLCSIFFADFCCRSTRRHTSSTHGFAIRSLQHRTFDEHCLPRLCIVSGKISGASSNLTKMNGRPEALISRYDVYFDYSMFLPLLCVSYSDVMKKKIDVDFVNAAVVVIVLELFWMQITDLIQEDR</sequence>
<evidence type="ECO:0000313" key="2">
    <source>
        <dbReference type="Proteomes" id="UP001157006"/>
    </source>
</evidence>
<proteinExistence type="predicted"/>
<comment type="caution">
    <text evidence="1">The sequence shown here is derived from an EMBL/GenBank/DDBJ whole genome shotgun (WGS) entry which is preliminary data.</text>
</comment>
<organism evidence="1 2">
    <name type="scientific">Vicia faba</name>
    <name type="common">Broad bean</name>
    <name type="synonym">Faba vulgaris</name>
    <dbReference type="NCBI Taxonomy" id="3906"/>
    <lineage>
        <taxon>Eukaryota</taxon>
        <taxon>Viridiplantae</taxon>
        <taxon>Streptophyta</taxon>
        <taxon>Embryophyta</taxon>
        <taxon>Tracheophyta</taxon>
        <taxon>Spermatophyta</taxon>
        <taxon>Magnoliopsida</taxon>
        <taxon>eudicotyledons</taxon>
        <taxon>Gunneridae</taxon>
        <taxon>Pentapetalae</taxon>
        <taxon>rosids</taxon>
        <taxon>fabids</taxon>
        <taxon>Fabales</taxon>
        <taxon>Fabaceae</taxon>
        <taxon>Papilionoideae</taxon>
        <taxon>50 kb inversion clade</taxon>
        <taxon>NPAAA clade</taxon>
        <taxon>Hologalegina</taxon>
        <taxon>IRL clade</taxon>
        <taxon>Fabeae</taxon>
        <taxon>Vicia</taxon>
    </lineage>
</organism>